<reference evidence="2 3" key="1">
    <citation type="journal article" date="2014" name="Agronomy (Basel)">
        <title>A Draft Genome Sequence for Ensete ventricosum, the Drought-Tolerant Tree Against Hunger.</title>
        <authorList>
            <person name="Harrison J."/>
            <person name="Moore K.A."/>
            <person name="Paszkiewicz K."/>
            <person name="Jones T."/>
            <person name="Grant M."/>
            <person name="Ambacheew D."/>
            <person name="Muzemil S."/>
            <person name="Studholme D.J."/>
        </authorList>
    </citation>
    <scope>NUCLEOTIDE SEQUENCE [LARGE SCALE GENOMIC DNA]</scope>
</reference>
<dbReference type="EMBL" id="AMZH03026899">
    <property type="protein sequence ID" value="RRT34400.1"/>
    <property type="molecule type" value="Genomic_DNA"/>
</dbReference>
<dbReference type="AlphaFoldDB" id="A0A426X4M8"/>
<feature type="region of interest" description="Disordered" evidence="1">
    <location>
        <begin position="1"/>
        <end position="80"/>
    </location>
</feature>
<evidence type="ECO:0000313" key="3">
    <source>
        <dbReference type="Proteomes" id="UP000287651"/>
    </source>
</evidence>
<evidence type="ECO:0000313" key="2">
    <source>
        <dbReference type="EMBL" id="RRT34400.1"/>
    </source>
</evidence>
<name>A0A426X4M8_ENSVE</name>
<dbReference type="Proteomes" id="UP000287651">
    <property type="component" value="Unassembled WGS sequence"/>
</dbReference>
<evidence type="ECO:0000256" key="1">
    <source>
        <dbReference type="SAM" id="MobiDB-lite"/>
    </source>
</evidence>
<gene>
    <name evidence="2" type="ORF">B296_00042865</name>
</gene>
<feature type="region of interest" description="Disordered" evidence="1">
    <location>
        <begin position="154"/>
        <end position="199"/>
    </location>
</feature>
<accession>A0A426X4M8</accession>
<protein>
    <submittedName>
        <fullName evidence="2">Uncharacterized protein</fullName>
    </submittedName>
</protein>
<comment type="caution">
    <text evidence="2">The sequence shown here is derived from an EMBL/GenBank/DDBJ whole genome shotgun (WGS) entry which is preliminary data.</text>
</comment>
<proteinExistence type="predicted"/>
<sequence length="199" mass="21157">MKWDLAVSSLGESPKGSGSLLGPKEDHRTHCKNAGGSWIKRDERSEEGWPATARPPVGVVGHGQVACRSNHPRLGPYKGRRLRPGPLQGWSAVARALVGVAGYGQEPCKGDRIGRPWAWLAPVGAAPAGVGSTCRGDAHKGAPFEDGVSLQGRRLRAQHPQELPPKGQRCLPQRGSPMGKVAASGTQHSRLHSGDRWEG</sequence>
<organism evidence="2 3">
    <name type="scientific">Ensete ventricosum</name>
    <name type="common">Abyssinian banana</name>
    <name type="synonym">Musa ensete</name>
    <dbReference type="NCBI Taxonomy" id="4639"/>
    <lineage>
        <taxon>Eukaryota</taxon>
        <taxon>Viridiplantae</taxon>
        <taxon>Streptophyta</taxon>
        <taxon>Embryophyta</taxon>
        <taxon>Tracheophyta</taxon>
        <taxon>Spermatophyta</taxon>
        <taxon>Magnoliopsida</taxon>
        <taxon>Liliopsida</taxon>
        <taxon>Zingiberales</taxon>
        <taxon>Musaceae</taxon>
        <taxon>Ensete</taxon>
    </lineage>
</organism>